<evidence type="ECO:0000259" key="13">
    <source>
        <dbReference type="PROSITE" id="PS50021"/>
    </source>
</evidence>
<dbReference type="GO" id="GO:0000922">
    <property type="term" value="C:spindle pole"/>
    <property type="evidence" value="ECO:0007669"/>
    <property type="project" value="UniProtKB-ARBA"/>
</dbReference>
<keyword evidence="15" id="KW-1185">Reference proteome</keyword>
<dbReference type="SMART" id="SM00015">
    <property type="entry name" value="IQ"/>
    <property type="match status" value="62"/>
</dbReference>
<keyword evidence="3" id="KW-0963">Cytoplasm</keyword>
<dbReference type="Gene3D" id="1.10.418.10">
    <property type="entry name" value="Calponin-like domain"/>
    <property type="match status" value="2"/>
</dbReference>
<dbReference type="GO" id="GO:0051301">
    <property type="term" value="P:cell division"/>
    <property type="evidence" value="ECO:0007669"/>
    <property type="project" value="UniProtKB-KW"/>
</dbReference>
<comment type="caution">
    <text evidence="14">The sequence shown here is derived from an EMBL/GenBank/DDBJ whole genome shotgun (WGS) entry which is preliminary data.</text>
</comment>
<proteinExistence type="predicted"/>
<feature type="region of interest" description="Disordered" evidence="12">
    <location>
        <begin position="992"/>
        <end position="1013"/>
    </location>
</feature>
<dbReference type="PROSITE" id="PS50096">
    <property type="entry name" value="IQ"/>
    <property type="match status" value="46"/>
</dbReference>
<organism evidence="14 15">
    <name type="scientific">Sinanodonta woodiana</name>
    <name type="common">Chinese pond mussel</name>
    <name type="synonym">Anodonta woodiana</name>
    <dbReference type="NCBI Taxonomy" id="1069815"/>
    <lineage>
        <taxon>Eukaryota</taxon>
        <taxon>Metazoa</taxon>
        <taxon>Spiralia</taxon>
        <taxon>Lophotrochozoa</taxon>
        <taxon>Mollusca</taxon>
        <taxon>Bivalvia</taxon>
        <taxon>Autobranchia</taxon>
        <taxon>Heteroconchia</taxon>
        <taxon>Palaeoheterodonta</taxon>
        <taxon>Unionida</taxon>
        <taxon>Unionoidea</taxon>
        <taxon>Unionidae</taxon>
        <taxon>Unioninae</taxon>
        <taxon>Sinanodonta</taxon>
    </lineage>
</organism>
<keyword evidence="4" id="KW-0597">Phosphoprotein</keyword>
<evidence type="ECO:0000256" key="4">
    <source>
        <dbReference type="ARBA" id="ARBA00022553"/>
    </source>
</evidence>
<keyword evidence="9" id="KW-0175">Coiled coil</keyword>
<dbReference type="FunFam" id="1.10.418.10:FF:000051">
    <property type="entry name" value="Abnormal spindle-like microcephaly-associated protein homolog"/>
    <property type="match status" value="1"/>
</dbReference>
<dbReference type="Pfam" id="PF00612">
    <property type="entry name" value="IQ"/>
    <property type="match status" value="40"/>
</dbReference>
<evidence type="ECO:0000256" key="1">
    <source>
        <dbReference type="ARBA" id="ARBA00004123"/>
    </source>
</evidence>
<feature type="compositionally biased region" description="Basic and acidic residues" evidence="12">
    <location>
        <begin position="220"/>
        <end position="239"/>
    </location>
</feature>
<dbReference type="Gene3D" id="2.60.40.10">
    <property type="entry name" value="Immunoglobulins"/>
    <property type="match status" value="1"/>
</dbReference>
<evidence type="ECO:0000256" key="11">
    <source>
        <dbReference type="ARBA" id="ARBA00023306"/>
    </source>
</evidence>
<protein>
    <recommendedName>
        <fullName evidence="13">Calponin-homology (CH) domain-containing protein</fullName>
    </recommendedName>
</protein>
<feature type="compositionally biased region" description="Basic residues" evidence="12">
    <location>
        <begin position="720"/>
        <end position="732"/>
    </location>
</feature>
<dbReference type="PANTHER" id="PTHR22706">
    <property type="entry name" value="ASSEMBLY FACTOR FOR SPINDLE MICROTUBULES"/>
    <property type="match status" value="1"/>
</dbReference>
<evidence type="ECO:0000256" key="6">
    <source>
        <dbReference type="ARBA" id="ARBA00022737"/>
    </source>
</evidence>
<dbReference type="Proteomes" id="UP001634394">
    <property type="component" value="Unassembled WGS sequence"/>
</dbReference>
<dbReference type="Gene3D" id="1.25.10.10">
    <property type="entry name" value="Leucine-rich Repeat Variant"/>
    <property type="match status" value="1"/>
</dbReference>
<feature type="region of interest" description="Disordered" evidence="12">
    <location>
        <begin position="707"/>
        <end position="732"/>
    </location>
</feature>
<comment type="subcellular location">
    <subcellularLocation>
        <location evidence="2">Cytoplasm</location>
    </subcellularLocation>
    <subcellularLocation>
        <location evidence="1">Nucleus</location>
    </subcellularLocation>
</comment>
<dbReference type="Gene3D" id="1.20.5.190">
    <property type="match status" value="29"/>
</dbReference>
<dbReference type="GO" id="GO:0005634">
    <property type="term" value="C:nucleus"/>
    <property type="evidence" value="ECO:0007669"/>
    <property type="project" value="UniProtKB-SubCell"/>
</dbReference>
<feature type="compositionally biased region" description="Polar residues" evidence="12">
    <location>
        <begin position="1219"/>
        <end position="1237"/>
    </location>
</feature>
<evidence type="ECO:0000256" key="10">
    <source>
        <dbReference type="ARBA" id="ARBA00023242"/>
    </source>
</evidence>
<dbReference type="Pfam" id="PF00307">
    <property type="entry name" value="CH"/>
    <property type="match status" value="2"/>
</dbReference>
<keyword evidence="5" id="KW-0132">Cell division</keyword>
<accession>A0ABD3WCZ6</accession>
<dbReference type="InterPro" id="IPR051185">
    <property type="entry name" value="ASPM"/>
</dbReference>
<feature type="domain" description="Calponin-homology (CH)" evidence="13">
    <location>
        <begin position="1511"/>
        <end position="1643"/>
    </location>
</feature>
<dbReference type="SMART" id="SM00033">
    <property type="entry name" value="CH"/>
    <property type="match status" value="2"/>
</dbReference>
<feature type="region of interest" description="Disordered" evidence="12">
    <location>
        <begin position="1188"/>
        <end position="1248"/>
    </location>
</feature>
<dbReference type="PROSITE" id="PS50021">
    <property type="entry name" value="CH"/>
    <property type="match status" value="2"/>
</dbReference>
<dbReference type="Gene3D" id="4.10.270.10">
    <property type="entry name" value="Myosin, subunit A"/>
    <property type="match status" value="1"/>
</dbReference>
<evidence type="ECO:0000256" key="9">
    <source>
        <dbReference type="ARBA" id="ARBA00023054"/>
    </source>
</evidence>
<keyword evidence="6" id="KW-0677">Repeat</keyword>
<evidence type="ECO:0000256" key="8">
    <source>
        <dbReference type="ARBA" id="ARBA00022860"/>
    </source>
</evidence>
<reference evidence="14 15" key="1">
    <citation type="submission" date="2024-11" db="EMBL/GenBank/DDBJ databases">
        <title>Chromosome-level genome assembly of the freshwater bivalve Anodonta woodiana.</title>
        <authorList>
            <person name="Chen X."/>
        </authorList>
    </citation>
    <scope>NUCLEOTIDE SEQUENCE [LARGE SCALE GENOMIC DNA]</scope>
    <source>
        <strain evidence="14">MN2024</strain>
        <tissue evidence="14">Gills</tissue>
    </source>
</reference>
<feature type="compositionally biased region" description="Polar residues" evidence="12">
    <location>
        <begin position="707"/>
        <end position="716"/>
    </location>
</feature>
<keyword evidence="8" id="KW-0112">Calmodulin-binding</keyword>
<evidence type="ECO:0000256" key="3">
    <source>
        <dbReference type="ARBA" id="ARBA00022490"/>
    </source>
</evidence>
<evidence type="ECO:0000256" key="7">
    <source>
        <dbReference type="ARBA" id="ARBA00022776"/>
    </source>
</evidence>
<dbReference type="SUPFAM" id="SSF48371">
    <property type="entry name" value="ARM repeat"/>
    <property type="match status" value="1"/>
</dbReference>
<dbReference type="InterPro" id="IPR001715">
    <property type="entry name" value="CH_dom"/>
</dbReference>
<keyword evidence="7" id="KW-0498">Mitosis</keyword>
<feature type="domain" description="Calponin-homology (CH)" evidence="13">
    <location>
        <begin position="1695"/>
        <end position="1843"/>
    </location>
</feature>
<dbReference type="CDD" id="cd23767">
    <property type="entry name" value="IQCD"/>
    <property type="match status" value="2"/>
</dbReference>
<evidence type="ECO:0000256" key="12">
    <source>
        <dbReference type="SAM" id="MobiDB-lite"/>
    </source>
</evidence>
<dbReference type="InterPro" id="IPR036872">
    <property type="entry name" value="CH_dom_sf"/>
</dbReference>
<evidence type="ECO:0000256" key="5">
    <source>
        <dbReference type="ARBA" id="ARBA00022618"/>
    </source>
</evidence>
<dbReference type="GO" id="GO:0005516">
    <property type="term" value="F:calmodulin binding"/>
    <property type="evidence" value="ECO:0007669"/>
    <property type="project" value="UniProtKB-KW"/>
</dbReference>
<evidence type="ECO:0000313" key="15">
    <source>
        <dbReference type="Proteomes" id="UP001634394"/>
    </source>
</evidence>
<dbReference type="Pfam" id="PF15780">
    <property type="entry name" value="ASH"/>
    <property type="match status" value="1"/>
</dbReference>
<feature type="compositionally biased region" description="Polar residues" evidence="12">
    <location>
        <begin position="1000"/>
        <end position="1013"/>
    </location>
</feature>
<dbReference type="InterPro" id="IPR031549">
    <property type="entry name" value="ASH"/>
</dbReference>
<evidence type="ECO:0000256" key="2">
    <source>
        <dbReference type="ARBA" id="ARBA00004496"/>
    </source>
</evidence>
<dbReference type="GO" id="GO:0007051">
    <property type="term" value="P:spindle organization"/>
    <property type="evidence" value="ECO:0007669"/>
    <property type="project" value="UniProtKB-ARBA"/>
</dbReference>
<feature type="region of interest" description="Disordered" evidence="12">
    <location>
        <begin position="1029"/>
        <end position="1052"/>
    </location>
</feature>
<evidence type="ECO:0000313" key="14">
    <source>
        <dbReference type="EMBL" id="KAL3871776.1"/>
    </source>
</evidence>
<feature type="region of interest" description="Disordered" evidence="12">
    <location>
        <begin position="214"/>
        <end position="261"/>
    </location>
</feature>
<dbReference type="CDD" id="cd21224">
    <property type="entry name" value="CH_ASPM_rpt2"/>
    <property type="match status" value="1"/>
</dbReference>
<dbReference type="PANTHER" id="PTHR22706:SF1">
    <property type="entry name" value="ASSEMBLY FACTOR FOR SPINDLE MICROTUBULES"/>
    <property type="match status" value="1"/>
</dbReference>
<feature type="region of interest" description="Disordered" evidence="12">
    <location>
        <begin position="291"/>
        <end position="312"/>
    </location>
</feature>
<sequence>MDADAVEKLWDTMDKTSLDPSMAYPSAMVALVTSTPNLVTRQKSRRSWFETTPGGTKIQIACEKRSKRRSSRQSNEEAETLLLTHFTNPPKIDFGKLRPGQTRTRTLLVKNPHDYEQEVKVDKIPTKKKFSVDETQFVVGPNETHPITIIWSPVDEGGYREMFLFVVDNSYRLQAFAIGTLEAPPKKRKARPGLLGSKVKRPFSVIQTQSLASINHSYSPKKEEKDVDGPKIKPKETTKRRSPRLHAQSLPKCGFNNQENKVPSLLRNLKAKAASKKEKVVQIAKDEKYSAKENKTDDRKTRRSMRRSNTYSNMSCTGMEIPIIIGEKVEGSFCLPQDDTETHTTQFHNIRSVVNICPQFSSETNVALMTEVCNVNAVTEKSLSTLAEFSAIQSNKFLETKHSTICNTQSCHTMAKDNDTIAEMQPAKSWSVPGIPTDSKAKSERKSSVIKSTIDDSIENCHITSSVFSAAMVQESQSRRSSILNNSVTSTEYFSIQDQSSTMSEYFSSNSLSDGSVGTSVCKGEETVCKVTSRCLEEDAVSVNESAKHDLTNSLNQNCFDHSMKHQESMFSEVTMTPIHVEATDKSYPTPSFLSQNSILEESLSHKRKWSTKEEILEDSVFNLSSNELAQLHDAPKCKRAYVSPDSFLKDLNLTRERLNKNLASVAEDGEALSPDSVLNDSVPHSIMVRHLETIKLNLSDRSFDNITSSSPSETSLRALARKQKRRTRTSSRGKILLNDRRETFIKKDKLTVIQPDLNKMHSVQNFKRSLAEQPPVSSPRRTTFTVVKCKSVSNKKMRASWSVCEDVTPKQQKIMINSDEEVEDIQSHSTPNVSRIYSGNVSSDAAPEIGSKVSFMFKHQNEEVIAQMSDSQAALEPSFLKESLPLKENMEIVEGPSFVSEPSFLRNDFEKNTDCEDEKIRRCSGETSGKGSLSSEDSLEVMLRSTNASPFGPAQINEEFSTRLTMAVTKPRPSDALEGHTKIMSNEFNLSGRKKEDQISSSVSEGDGLNTSDKGAYLSSDCTSEYLVSHSFPPTPHLPDSPELDHSRRSTQIVERSKVLNLSDVEKRKLFPPLEPEVQNLSSEENKDVFNAYQEVKTGQNVVSVVKSDGSTAQDVDNKKLKLGQTIYSIHEEEKSNKLENAEPEFKLKSLNEGKTSLLFVPVSQFPEVQRKDSVQKVVILKEASMKRNHSKSKVESDIAASKRLKSTSDVDKRKPTSHTITRQRAASVRSVPSSKTMDRQPVKPKPGMVKCVAQSKLILVKKKGKTVLPKHPHPFAAKNMYYDERWMEKQERGFTNLLNFILTPPEEEQSNEVKVKVDAGKLMLETNRGNVKLAPTNEILSFRTYSICRKMNRLRRAACRLFQSESIVKVIQKLEAEVESQRLIIRKDKMVHADLGVKQRILDMIISYNPLWLRIGLETIYGEVIPLQSNSDVFGLSRFIVTRLIGNPDIAEEYSHPTVPHLYRDGYSKALAQHMLKKFLMLVYFLDQSKQARLIDHNPCLFCKDSEFKSSKDLLITFSRDYLGGEGDITRHLGYLGCIVTYTQTHLDEFDFAVVKLATDLRDGIRLTRILEFLTGTHELRTKLRVPAISRLQKVHNMEVVFKTLTQQGVDPGPNILARDIVDGHREKTLKLLWAIILNYQVEVLLNEEQLREEVILLEKSLKVQNQLQLLQNLGKKNQFRRESGEPELHTKSPRLNLLLRWCRAVCAFYKMKIENFTVSFSDGRALCYLVNHYHPALLPLEAIKPQTSITYLEEMEEKGQTNLEQSFNDSCSSGIFADVENPEVFEQLLNNEKENFKVLYEKVKELGGIPLMLRSADMSNTIPDEKVVVTYLLYLCARLLDIRHESRAARIIQMAWRKYRLRQAQKEFKVKSAAAIKIQKAVRKFLSTQREERQSCAALILQKYWRRHVARKSLNQLRQAKMIVQQQKAACIIQHALQTAVQKKKFQNLRYSAIILQAVIRGFLVRRQISKQHSAAKTIQQFYRSRKLAQQVQCDYQALRNATVNLQALLRGHTTRQTVARLRAAIKIQSVWRRFAAQTGYKRLREAAIMIQKHYRGYKRRHIYQSVLSAAACIQRWYHSVRVMREQRFSYNKLKTAALILQTHFRSFKERRHYLLLKAAAIRIQAAIRKFQAQKKYRIALKSIRVIQQAYRAYILRKRLRNEFLKMRIACLRIQKCWREYRVSKMQRRCKAATVIQSVYRMAITRRKYVKQRKATVVLQSVCRGYIEWKKFHKMKSAAVLIQRYFHGYLQTKEAMERYQKLRNAAIKLQAAWRMHMQRTDFRHQKKAAILIQSHFRKLRQRQQFSSQKSAALKIQRYFRGYQETKSAVERYTMLRNAAIKLQAAWRMHMQRTGFRHQKKAAILIQSHFRGLRQRQQFSSQKSAALKIQRYFRGYQETKSAVERYTMLRNAAIKLQAAWRMHVQRTGFRHQKQASILIQSHFRGLRQRQQFSSQKSAALKIQRYFRGYQETKSAVERYTMLRNAAIKLQAAWRMHMQRTGFRHQKQAAILIQSHFRGLRQRQQFSSQKSAALKIQRYFRGYQETKSAVERYTMLRNAAIKLQAIWRMYMERRLFTQKKQAAILIQSCFRGLCQRKQFSLQQSAAFKIQQCYKGYLKTRSAVQKYNSLRNAAIKLQSFWRMVAAQRKYQNQKAALVVIQSAYRSYKQKKEYRNIRASAVIIQKRYREWLTMKKAYAQYKQIQKATITLQATWRMYCARSKFVVKQRAAVIIQSHWRCLSARRTYKQMKKAVGTIQNKYRARQKMIDARKEFILKRKAVNLIQASYRGFLARKFVKTIRAAVLIQGAYRSYQTRKVFQKYRKAAIQIQAFLRMCLARRRYMRMRKAVIVIQRNYKARLEGRRVRMEYLAQLEASLTIQAWYRGCRVRKYIRHCNIAANLIQAQYRRYRLQQKFRKIKAAALKIQSWYRNAKLSQSLQKDYLVQRAAAIKIQAAYRCHLLRCSYLIYRNAVIRVQACIRGYLQQLHYRKLKAAVIVCQHRFRAKLLACHKREQYLAQKRAAITIQSVFKCYQTRKQYCHTRKCVILSQALVRGFCQKRKYKQMREVVIAMQHQWRSNMIAKRVRTEFLKLRKAAITLQSVFRGRQARKFVNRIQSVIKIQAALRMVLARREYKRKITKIILLQSFYKTHLARKEFLGRKHSIIFIQRKWRATLVARKCHVEYLANLGKIRLIQTMYRTYKERQRYQKTYHSIIHLQSRIKGFLQRQKYLKEKLAVCLIQSHYRAWQAQKIQRLQFQRVKHACIVIQSHFRALQMRRFLNKVRAAVAIQAMYRMHCERQKYQKIRSAVVVIQSFCRRIQARRLRVQRLEAVRCLQRNIRFFLQIQGIRREITRRRKAATVIQTCYRGFFCRRQLVRMRAAMVIQAWWRSVVIRHNYLKTRQIIVQFQSRARQHMAKQTLERMRRKCRAAVCIQSAYRHYLARKKIEQERLERRAALEKISRAARIHLSVIKIQRFWKKYQVLKLAREKLHNVLVIQRWMQAKLVRLHYLQTRSRICKIQAAVRCWLHRRNQAARVLQLATRRWLIRRRVIKMNLAATKVQCMWRGYQVRRKSTGKKIVQARKRCQEARRSATEDKKLCNRTSSALDYLLKCKHLSQILDALMNLDVSTKLSPVCCEKFVEENAVPVIYKLIRSCNRSMPHMEIIKYSVSILLNLSKYDKTTTAVLQAKEAVSTLLDLLQVYREKGQIFNKTCTLLGILAQNPHCYAVMQFEEKITDKLQSIYALTARKNKINENLRVTRAKIAAAKNCNSLFPVPTPVKHYKVRPDWVLKKNKMREIEDSLTAINFVLESFNILPK</sequence>
<dbReference type="SUPFAM" id="SSF47576">
    <property type="entry name" value="Calponin-homology domain, CH-domain"/>
    <property type="match status" value="1"/>
</dbReference>
<dbReference type="SUPFAM" id="SSF52540">
    <property type="entry name" value="P-loop containing nucleoside triphosphate hydrolases"/>
    <property type="match status" value="13"/>
</dbReference>
<keyword evidence="10" id="KW-0539">Nucleus</keyword>
<dbReference type="CDD" id="cd21223">
    <property type="entry name" value="CH_ASPM_rpt1"/>
    <property type="match status" value="1"/>
</dbReference>
<feature type="compositionally biased region" description="Basic and acidic residues" evidence="12">
    <location>
        <begin position="291"/>
        <end position="300"/>
    </location>
</feature>
<dbReference type="InterPro" id="IPR016024">
    <property type="entry name" value="ARM-type_fold"/>
</dbReference>
<dbReference type="GO" id="GO:0005737">
    <property type="term" value="C:cytoplasm"/>
    <property type="evidence" value="ECO:0007669"/>
    <property type="project" value="UniProtKB-SubCell"/>
</dbReference>
<dbReference type="InterPro" id="IPR000048">
    <property type="entry name" value="IQ_motif_EF-hand-BS"/>
</dbReference>
<dbReference type="InterPro" id="IPR027417">
    <property type="entry name" value="P-loop_NTPase"/>
</dbReference>
<keyword evidence="11" id="KW-0131">Cell cycle</keyword>
<dbReference type="InterPro" id="IPR011989">
    <property type="entry name" value="ARM-like"/>
</dbReference>
<name>A0ABD3WCZ6_SINWO</name>
<dbReference type="InterPro" id="IPR013783">
    <property type="entry name" value="Ig-like_fold"/>
</dbReference>
<dbReference type="EMBL" id="JBJQND010000007">
    <property type="protein sequence ID" value="KAL3871776.1"/>
    <property type="molecule type" value="Genomic_DNA"/>
</dbReference>
<gene>
    <name evidence="14" type="ORF">ACJMK2_039754</name>
</gene>